<evidence type="ECO:0000313" key="1">
    <source>
        <dbReference type="EMBL" id="KOS37412.1"/>
    </source>
</evidence>
<reference evidence="1 2" key="1">
    <citation type="submission" date="2015-08" db="EMBL/GenBank/DDBJ databases">
        <title>Genome sequencing of Penicillium nordicum.</title>
        <authorList>
            <person name="Nguyen H.D."/>
            <person name="Seifert K.A."/>
        </authorList>
    </citation>
    <scope>NUCLEOTIDE SEQUENCE [LARGE SCALE GENOMIC DNA]</scope>
    <source>
        <strain evidence="1 2">DAOMC 185683</strain>
    </source>
</reference>
<accession>A0A0M9WAE6</accession>
<dbReference type="Proteomes" id="UP000037696">
    <property type="component" value="Unassembled WGS sequence"/>
</dbReference>
<dbReference type="OrthoDB" id="4368142at2759"/>
<protein>
    <submittedName>
        <fullName evidence="1">Uncharacterized protein</fullName>
    </submittedName>
</protein>
<organism evidence="1 2">
    <name type="scientific">Penicillium nordicum</name>
    <dbReference type="NCBI Taxonomy" id="229535"/>
    <lineage>
        <taxon>Eukaryota</taxon>
        <taxon>Fungi</taxon>
        <taxon>Dikarya</taxon>
        <taxon>Ascomycota</taxon>
        <taxon>Pezizomycotina</taxon>
        <taxon>Eurotiomycetes</taxon>
        <taxon>Eurotiomycetidae</taxon>
        <taxon>Eurotiales</taxon>
        <taxon>Aspergillaceae</taxon>
        <taxon>Penicillium</taxon>
    </lineage>
</organism>
<dbReference type="AlphaFoldDB" id="A0A0M9WAE6"/>
<keyword evidence="2" id="KW-1185">Reference proteome</keyword>
<proteinExistence type="predicted"/>
<evidence type="ECO:0000313" key="2">
    <source>
        <dbReference type="Proteomes" id="UP000037696"/>
    </source>
</evidence>
<sequence>MISLPSCHRQPVYFYTKREAISIVYKKVFKLNSDRGNRTPGCRVRDGDVSHYTISDIRYRKLTLLTTLGPPYRPFNFLALLLLLSPPRPAPYARLADETFLPLIRFTELRHPRYRRREPASPMWSFEP</sequence>
<comment type="caution">
    <text evidence="1">The sequence shown here is derived from an EMBL/GenBank/DDBJ whole genome shotgun (WGS) entry which is preliminary data.</text>
</comment>
<dbReference type="EMBL" id="LHQQ01000321">
    <property type="protein sequence ID" value="KOS37412.1"/>
    <property type="molecule type" value="Genomic_DNA"/>
</dbReference>
<name>A0A0M9WAE6_9EURO</name>
<gene>
    <name evidence="1" type="ORF">ACN38_g11797</name>
</gene>